<keyword evidence="5" id="KW-0119">Carbohydrate metabolism</keyword>
<dbReference type="GO" id="GO:0030248">
    <property type="term" value="F:cellulose binding"/>
    <property type="evidence" value="ECO:0007669"/>
    <property type="project" value="UniProtKB-UniRule"/>
</dbReference>
<keyword evidence="3 5" id="KW-0964">Secreted</keyword>
<dbReference type="GO" id="GO:0005576">
    <property type="term" value="C:extracellular region"/>
    <property type="evidence" value="ECO:0007669"/>
    <property type="project" value="UniProtKB-SubCell"/>
</dbReference>
<gene>
    <name evidence="7" type="ORF">ASPZODRAFT_29543</name>
</gene>
<dbReference type="RefSeq" id="XP_022585257.1">
    <property type="nucleotide sequence ID" value="XM_022728187.1"/>
</dbReference>
<dbReference type="VEuPathDB" id="FungiDB:ASPZODRAFT_29543"/>
<comment type="catalytic activity">
    <reaction evidence="5">
        <text>[(1-&gt;4)-beta-D-glucosyl]n+m + reduced acceptor + O2 = 4-dehydro-beta-D-glucosyl-[(1-&gt;4)-beta-D-glucosyl]n-1 + [(1-&gt;4)-beta-D-glucosyl]m + acceptor + H2O.</text>
        <dbReference type="EC" id="1.14.99.56"/>
    </reaction>
</comment>
<dbReference type="OrthoDB" id="3496539at2759"/>
<feature type="non-terminal residue" evidence="7">
    <location>
        <position position="1"/>
    </location>
</feature>
<keyword evidence="8" id="KW-1185">Reference proteome</keyword>
<organism evidence="7 8">
    <name type="scientific">Penicilliopsis zonata CBS 506.65</name>
    <dbReference type="NCBI Taxonomy" id="1073090"/>
    <lineage>
        <taxon>Eukaryota</taxon>
        <taxon>Fungi</taxon>
        <taxon>Dikarya</taxon>
        <taxon>Ascomycota</taxon>
        <taxon>Pezizomycotina</taxon>
        <taxon>Eurotiomycetes</taxon>
        <taxon>Eurotiomycetidae</taxon>
        <taxon>Eurotiales</taxon>
        <taxon>Aspergillaceae</taxon>
        <taxon>Penicilliopsis</taxon>
    </lineage>
</organism>
<dbReference type="Proteomes" id="UP000184188">
    <property type="component" value="Unassembled WGS sequence"/>
</dbReference>
<evidence type="ECO:0000256" key="4">
    <source>
        <dbReference type="ARBA" id="ARBA00023157"/>
    </source>
</evidence>
<dbReference type="PANTHER" id="PTHR33353:SF2">
    <property type="entry name" value="ENDO-BETA-1,4-GLUCANASE D"/>
    <property type="match status" value="1"/>
</dbReference>
<accession>A0A1L9SUH9</accession>
<evidence type="ECO:0000256" key="5">
    <source>
        <dbReference type="RuleBase" id="RU368122"/>
    </source>
</evidence>
<name>A0A1L9SUH9_9EURO</name>
<dbReference type="InterPro" id="IPR049892">
    <property type="entry name" value="AA9"/>
</dbReference>
<dbReference type="AlphaFoldDB" id="A0A1L9SUH9"/>
<dbReference type="EC" id="1.14.99.56" evidence="5"/>
<evidence type="ECO:0000256" key="1">
    <source>
        <dbReference type="ARBA" id="ARBA00001973"/>
    </source>
</evidence>
<evidence type="ECO:0000256" key="2">
    <source>
        <dbReference type="ARBA" id="ARBA00004613"/>
    </source>
</evidence>
<evidence type="ECO:0000259" key="6">
    <source>
        <dbReference type="Pfam" id="PF03443"/>
    </source>
</evidence>
<evidence type="ECO:0000256" key="3">
    <source>
        <dbReference type="ARBA" id="ARBA00022525"/>
    </source>
</evidence>
<keyword evidence="5" id="KW-0624">Polysaccharide degradation</keyword>
<dbReference type="Gene3D" id="2.70.50.70">
    <property type="match status" value="1"/>
</dbReference>
<evidence type="ECO:0000313" key="8">
    <source>
        <dbReference type="Proteomes" id="UP000184188"/>
    </source>
</evidence>
<keyword evidence="5" id="KW-0136">Cellulose degradation</keyword>
<dbReference type="STRING" id="1073090.A0A1L9SUH9"/>
<comment type="domain">
    <text evidence="5">Has a modular structure: an endo-beta-1,4-glucanase catalytic module at the N-terminus, a linker rich in serines and threonines, and a C-terminal carbohydrate-binding module (CBM).</text>
</comment>
<dbReference type="InterPro" id="IPR005103">
    <property type="entry name" value="AA9_LPMO"/>
</dbReference>
<keyword evidence="4 5" id="KW-1015">Disulfide bond</keyword>
<protein>
    <recommendedName>
        <fullName evidence="5">AA9 family lytic polysaccharide monooxygenase</fullName>
        <ecNumber evidence="5">1.14.99.56</ecNumber>
    </recommendedName>
    <alternativeName>
        <fullName evidence="5">Endo-beta-1,4-glucanase</fullName>
    </alternativeName>
    <alternativeName>
        <fullName evidence="5">Glycosyl hydrolase 61 family protein</fullName>
    </alternativeName>
</protein>
<evidence type="ECO:0000313" key="7">
    <source>
        <dbReference type="EMBL" id="OJJ50747.1"/>
    </source>
</evidence>
<dbReference type="Pfam" id="PF03443">
    <property type="entry name" value="AA9"/>
    <property type="match status" value="1"/>
</dbReference>
<dbReference type="EMBL" id="KV878336">
    <property type="protein sequence ID" value="OJJ50747.1"/>
    <property type="molecule type" value="Genomic_DNA"/>
</dbReference>
<comment type="cofactor">
    <cofactor evidence="1">
        <name>Cu(2+)</name>
        <dbReference type="ChEBI" id="CHEBI:29036"/>
    </cofactor>
</comment>
<proteinExistence type="predicted"/>
<reference evidence="8" key="1">
    <citation type="journal article" date="2017" name="Genome Biol.">
        <title>Comparative genomics reveals high biological diversity and specific adaptations in the industrially and medically important fungal genus Aspergillus.</title>
        <authorList>
            <person name="de Vries R.P."/>
            <person name="Riley R."/>
            <person name="Wiebenga A."/>
            <person name="Aguilar-Osorio G."/>
            <person name="Amillis S."/>
            <person name="Uchima C.A."/>
            <person name="Anderluh G."/>
            <person name="Asadollahi M."/>
            <person name="Askin M."/>
            <person name="Barry K."/>
            <person name="Battaglia E."/>
            <person name="Bayram O."/>
            <person name="Benocci T."/>
            <person name="Braus-Stromeyer S.A."/>
            <person name="Caldana C."/>
            <person name="Canovas D."/>
            <person name="Cerqueira G.C."/>
            <person name="Chen F."/>
            <person name="Chen W."/>
            <person name="Choi C."/>
            <person name="Clum A."/>
            <person name="Dos Santos R.A."/>
            <person name="Damasio A.R."/>
            <person name="Diallinas G."/>
            <person name="Emri T."/>
            <person name="Fekete E."/>
            <person name="Flipphi M."/>
            <person name="Freyberg S."/>
            <person name="Gallo A."/>
            <person name="Gournas C."/>
            <person name="Habgood R."/>
            <person name="Hainaut M."/>
            <person name="Harispe M.L."/>
            <person name="Henrissat B."/>
            <person name="Hilden K.S."/>
            <person name="Hope R."/>
            <person name="Hossain A."/>
            <person name="Karabika E."/>
            <person name="Karaffa L."/>
            <person name="Karanyi Z."/>
            <person name="Krasevec N."/>
            <person name="Kuo A."/>
            <person name="Kusch H."/>
            <person name="LaButti K."/>
            <person name="Lagendijk E.L."/>
            <person name="Lapidus A."/>
            <person name="Levasseur A."/>
            <person name="Lindquist E."/>
            <person name="Lipzen A."/>
            <person name="Logrieco A.F."/>
            <person name="MacCabe A."/>
            <person name="Maekelae M.R."/>
            <person name="Malavazi I."/>
            <person name="Melin P."/>
            <person name="Meyer V."/>
            <person name="Mielnichuk N."/>
            <person name="Miskei M."/>
            <person name="Molnar A.P."/>
            <person name="Mule G."/>
            <person name="Ngan C.Y."/>
            <person name="Orejas M."/>
            <person name="Orosz E."/>
            <person name="Ouedraogo J.P."/>
            <person name="Overkamp K.M."/>
            <person name="Park H.-S."/>
            <person name="Perrone G."/>
            <person name="Piumi F."/>
            <person name="Punt P.J."/>
            <person name="Ram A.F."/>
            <person name="Ramon A."/>
            <person name="Rauscher S."/>
            <person name="Record E."/>
            <person name="Riano-Pachon D.M."/>
            <person name="Robert V."/>
            <person name="Roehrig J."/>
            <person name="Ruller R."/>
            <person name="Salamov A."/>
            <person name="Salih N.S."/>
            <person name="Samson R.A."/>
            <person name="Sandor E."/>
            <person name="Sanguinetti M."/>
            <person name="Schuetze T."/>
            <person name="Sepcic K."/>
            <person name="Shelest E."/>
            <person name="Sherlock G."/>
            <person name="Sophianopoulou V."/>
            <person name="Squina F.M."/>
            <person name="Sun H."/>
            <person name="Susca A."/>
            <person name="Todd R.B."/>
            <person name="Tsang A."/>
            <person name="Unkles S.E."/>
            <person name="van de Wiele N."/>
            <person name="van Rossen-Uffink D."/>
            <person name="Oliveira J.V."/>
            <person name="Vesth T.C."/>
            <person name="Visser J."/>
            <person name="Yu J.-H."/>
            <person name="Zhou M."/>
            <person name="Andersen M.R."/>
            <person name="Archer D.B."/>
            <person name="Baker S.E."/>
            <person name="Benoit I."/>
            <person name="Brakhage A.A."/>
            <person name="Braus G.H."/>
            <person name="Fischer R."/>
            <person name="Frisvad J.C."/>
            <person name="Goldman G.H."/>
            <person name="Houbraken J."/>
            <person name="Oakley B."/>
            <person name="Pocsi I."/>
            <person name="Scazzocchio C."/>
            <person name="Seiboth B."/>
            <person name="vanKuyk P.A."/>
            <person name="Wortman J."/>
            <person name="Dyer P.S."/>
            <person name="Grigoriev I.V."/>
        </authorList>
    </citation>
    <scope>NUCLEOTIDE SEQUENCE [LARGE SCALE GENOMIC DNA]</scope>
    <source>
        <strain evidence="8">CBS 506.65</strain>
    </source>
</reference>
<dbReference type="GO" id="GO:0008810">
    <property type="term" value="F:cellulase activity"/>
    <property type="evidence" value="ECO:0007669"/>
    <property type="project" value="UniProtKB-UniRule"/>
</dbReference>
<feature type="domain" description="Auxiliary Activity family 9 catalytic" evidence="6">
    <location>
        <begin position="14"/>
        <end position="194"/>
    </location>
</feature>
<comment type="function">
    <text evidence="5">Lytic polysaccharide monooxygenase (LMPO) that depolymerizes crystalline and amorphous polysaccharides via the oxidation of scissile alpha- or beta-(1-4)-glycosidic bonds, yielding C1 and/or C4 oxidation products. Catalysis by LPMOs requires the reduction of the active-site copper from Cu(II) to Cu(I) by a reducing agent and H(2)O(2) or O(2) as a cosubstrate.</text>
</comment>
<sequence length="211" mass="23257">FSRLIVETEITETFEYVRETTDNEPLTGEAYLTNNFRCNTGSFGNANKTKVYEVSSGSSIGFATEDNVQNEAWGPLQVYMSKAPSDVRMYDGSGEWFKVFEMGPTAFTEEGIEWASTGLTNFTFTLTDEIATGQYLVRVEQIDFSDSTASAGDNEYYVNCAQVKVTSSSRSTVSSSSEVSIPGVYKRSTSGLQYVNGTVTSEYTMPGPEVW</sequence>
<feature type="non-terminal residue" evidence="7">
    <location>
        <position position="211"/>
    </location>
</feature>
<dbReference type="GeneID" id="34614651"/>
<dbReference type="GO" id="GO:0030245">
    <property type="term" value="P:cellulose catabolic process"/>
    <property type="evidence" value="ECO:0007669"/>
    <property type="project" value="UniProtKB-UniRule"/>
</dbReference>
<dbReference type="PANTHER" id="PTHR33353">
    <property type="entry name" value="PUTATIVE (AFU_ORTHOLOGUE AFUA_1G12560)-RELATED"/>
    <property type="match status" value="1"/>
</dbReference>
<comment type="subcellular location">
    <subcellularLocation>
        <location evidence="2 5">Secreted</location>
    </subcellularLocation>
</comment>